<evidence type="ECO:0000313" key="2">
    <source>
        <dbReference type="Proteomes" id="UP001595773"/>
    </source>
</evidence>
<proteinExistence type="predicted"/>
<comment type="caution">
    <text evidence="1">The sequence shown here is derived from an EMBL/GenBank/DDBJ whole genome shotgun (WGS) entry which is preliminary data.</text>
</comment>
<evidence type="ECO:0000313" key="1">
    <source>
        <dbReference type="EMBL" id="MFC4264563.1"/>
    </source>
</evidence>
<dbReference type="EMBL" id="JBHSCQ010000004">
    <property type="protein sequence ID" value="MFC4264563.1"/>
    <property type="molecule type" value="Genomic_DNA"/>
</dbReference>
<name>A0ABV8QY22_9MICC</name>
<dbReference type="RefSeq" id="WP_230067737.1">
    <property type="nucleotide sequence ID" value="NZ_BAABLL010000001.1"/>
</dbReference>
<protein>
    <submittedName>
        <fullName evidence="1">Uncharacterized protein</fullName>
    </submittedName>
</protein>
<gene>
    <name evidence="1" type="ORF">ACFOW9_03000</name>
</gene>
<organism evidence="1 2">
    <name type="scientific">Arthrobacter cryoconiti</name>
    <dbReference type="NCBI Taxonomy" id="748907"/>
    <lineage>
        <taxon>Bacteria</taxon>
        <taxon>Bacillati</taxon>
        <taxon>Actinomycetota</taxon>
        <taxon>Actinomycetes</taxon>
        <taxon>Micrococcales</taxon>
        <taxon>Micrococcaceae</taxon>
        <taxon>Arthrobacter</taxon>
    </lineage>
</organism>
<dbReference type="Proteomes" id="UP001595773">
    <property type="component" value="Unassembled WGS sequence"/>
</dbReference>
<keyword evidence="2" id="KW-1185">Reference proteome</keyword>
<accession>A0ABV8QY22</accession>
<sequence>MTTNQDATVPDAAAVRVAEFVRQAMRLNDVDRNNFYSVHTDPDTDGATLSLHDLAELSAAAPIIAAQAKAESDLPRAAILAEISAERDRQDVKWGEQNHPNGTGDDVAFMHGVKLPKPHEKVSVTMGTLAYTARQVTDSHAATGHVTWADILLEEVGEAFAEHGADALRTELIQVAAVAAQWVEAIDRARAATIERATP</sequence>
<reference evidence="2" key="1">
    <citation type="journal article" date="2019" name="Int. J. Syst. Evol. Microbiol.">
        <title>The Global Catalogue of Microorganisms (GCM) 10K type strain sequencing project: providing services to taxonomists for standard genome sequencing and annotation.</title>
        <authorList>
            <consortium name="The Broad Institute Genomics Platform"/>
            <consortium name="The Broad Institute Genome Sequencing Center for Infectious Disease"/>
            <person name="Wu L."/>
            <person name="Ma J."/>
        </authorList>
    </citation>
    <scope>NUCLEOTIDE SEQUENCE [LARGE SCALE GENOMIC DNA]</scope>
    <source>
        <strain evidence="2">CGMCC 1.10698</strain>
    </source>
</reference>